<protein>
    <recommendedName>
        <fullName evidence="11">Nuclease Le1</fullName>
    </recommendedName>
</protein>
<evidence type="ECO:0000313" key="10">
    <source>
        <dbReference type="Proteomes" id="UP000054549"/>
    </source>
</evidence>
<proteinExistence type="inferred from homology"/>
<dbReference type="HOGENOM" id="CLU_044365_0_0_1"/>
<dbReference type="OrthoDB" id="441446at2759"/>
<keyword evidence="3" id="KW-0479">Metal-binding</keyword>
<dbReference type="PANTHER" id="PTHR33146">
    <property type="entry name" value="ENDONUCLEASE 4"/>
    <property type="match status" value="1"/>
</dbReference>
<dbReference type="CDD" id="cd11010">
    <property type="entry name" value="S1-P1_nuclease"/>
    <property type="match status" value="1"/>
</dbReference>
<evidence type="ECO:0000256" key="3">
    <source>
        <dbReference type="ARBA" id="ARBA00022723"/>
    </source>
</evidence>
<organism evidence="9 10">
    <name type="scientific">Amanita muscaria (strain Koide BX008)</name>
    <dbReference type="NCBI Taxonomy" id="946122"/>
    <lineage>
        <taxon>Eukaryota</taxon>
        <taxon>Fungi</taxon>
        <taxon>Dikarya</taxon>
        <taxon>Basidiomycota</taxon>
        <taxon>Agaricomycotina</taxon>
        <taxon>Agaricomycetes</taxon>
        <taxon>Agaricomycetidae</taxon>
        <taxon>Agaricales</taxon>
        <taxon>Pluteineae</taxon>
        <taxon>Amanitaceae</taxon>
        <taxon>Amanita</taxon>
    </lineage>
</organism>
<dbReference type="InParanoid" id="A0A0C2T3Z7"/>
<keyword evidence="2" id="KW-0540">Nuclease</keyword>
<gene>
    <name evidence="9" type="ORF">M378DRAFT_472027</name>
</gene>
<accession>A0A0C2T3Z7</accession>
<keyword evidence="5" id="KW-0378">Hydrolase</keyword>
<dbReference type="AlphaFoldDB" id="A0A0C2T3Z7"/>
<evidence type="ECO:0000256" key="2">
    <source>
        <dbReference type="ARBA" id="ARBA00022722"/>
    </source>
</evidence>
<dbReference type="Gene3D" id="1.10.575.10">
    <property type="entry name" value="P1 Nuclease"/>
    <property type="match status" value="1"/>
</dbReference>
<keyword evidence="10" id="KW-1185">Reference proteome</keyword>
<dbReference type="GO" id="GO:0006308">
    <property type="term" value="P:DNA catabolic process"/>
    <property type="evidence" value="ECO:0007669"/>
    <property type="project" value="InterPro"/>
</dbReference>
<evidence type="ECO:0000256" key="5">
    <source>
        <dbReference type="ARBA" id="ARBA00022801"/>
    </source>
</evidence>
<keyword evidence="6" id="KW-1015">Disulfide bond</keyword>
<feature type="chain" id="PRO_5002155960" description="Nuclease Le1" evidence="8">
    <location>
        <begin position="21"/>
        <end position="306"/>
    </location>
</feature>
<dbReference type="Proteomes" id="UP000054549">
    <property type="component" value="Unassembled WGS sequence"/>
</dbReference>
<name>A0A0C2T3Z7_AMAMK</name>
<keyword evidence="4" id="KW-0255">Endonuclease</keyword>
<dbReference type="InterPro" id="IPR003154">
    <property type="entry name" value="S1/P1nuclease"/>
</dbReference>
<keyword evidence="7" id="KW-0325">Glycoprotein</keyword>
<evidence type="ECO:0000256" key="1">
    <source>
        <dbReference type="ARBA" id="ARBA00009547"/>
    </source>
</evidence>
<dbReference type="STRING" id="946122.A0A0C2T3Z7"/>
<dbReference type="PANTHER" id="PTHR33146:SF26">
    <property type="entry name" value="ENDONUCLEASE 4"/>
    <property type="match status" value="1"/>
</dbReference>
<evidence type="ECO:0008006" key="11">
    <source>
        <dbReference type="Google" id="ProtNLM"/>
    </source>
</evidence>
<dbReference type="SUPFAM" id="SSF48537">
    <property type="entry name" value="Phospholipase C/P1 nuclease"/>
    <property type="match status" value="1"/>
</dbReference>
<dbReference type="InterPro" id="IPR008947">
    <property type="entry name" value="PLipase_C/P1_nuclease_dom_sf"/>
</dbReference>
<dbReference type="GO" id="GO:0004519">
    <property type="term" value="F:endonuclease activity"/>
    <property type="evidence" value="ECO:0007669"/>
    <property type="project" value="UniProtKB-KW"/>
</dbReference>
<evidence type="ECO:0000256" key="4">
    <source>
        <dbReference type="ARBA" id="ARBA00022759"/>
    </source>
</evidence>
<dbReference type="GO" id="GO:0003676">
    <property type="term" value="F:nucleic acid binding"/>
    <property type="evidence" value="ECO:0007669"/>
    <property type="project" value="InterPro"/>
</dbReference>
<feature type="signal peptide" evidence="8">
    <location>
        <begin position="1"/>
        <end position="20"/>
    </location>
</feature>
<reference evidence="9 10" key="1">
    <citation type="submission" date="2014-04" db="EMBL/GenBank/DDBJ databases">
        <title>Evolutionary Origins and Diversification of the Mycorrhizal Mutualists.</title>
        <authorList>
            <consortium name="DOE Joint Genome Institute"/>
            <consortium name="Mycorrhizal Genomics Consortium"/>
            <person name="Kohler A."/>
            <person name="Kuo A."/>
            <person name="Nagy L.G."/>
            <person name="Floudas D."/>
            <person name="Copeland A."/>
            <person name="Barry K.W."/>
            <person name="Cichocki N."/>
            <person name="Veneault-Fourrey C."/>
            <person name="LaButti K."/>
            <person name="Lindquist E.A."/>
            <person name="Lipzen A."/>
            <person name="Lundell T."/>
            <person name="Morin E."/>
            <person name="Murat C."/>
            <person name="Riley R."/>
            <person name="Ohm R."/>
            <person name="Sun H."/>
            <person name="Tunlid A."/>
            <person name="Henrissat B."/>
            <person name="Grigoriev I.V."/>
            <person name="Hibbett D.S."/>
            <person name="Martin F."/>
        </authorList>
    </citation>
    <scope>NUCLEOTIDE SEQUENCE [LARGE SCALE GENOMIC DNA]</scope>
    <source>
        <strain evidence="9 10">Koide BX008</strain>
    </source>
</reference>
<evidence type="ECO:0000313" key="9">
    <source>
        <dbReference type="EMBL" id="KIL70590.1"/>
    </source>
</evidence>
<keyword evidence="8" id="KW-0732">Signal</keyword>
<evidence type="ECO:0000256" key="6">
    <source>
        <dbReference type="ARBA" id="ARBA00023157"/>
    </source>
</evidence>
<dbReference type="GO" id="GO:0046872">
    <property type="term" value="F:metal ion binding"/>
    <property type="evidence" value="ECO:0007669"/>
    <property type="project" value="UniProtKB-KW"/>
</dbReference>
<evidence type="ECO:0000256" key="8">
    <source>
        <dbReference type="SAM" id="SignalP"/>
    </source>
</evidence>
<dbReference type="EMBL" id="KN818223">
    <property type="protein sequence ID" value="KIL70590.1"/>
    <property type="molecule type" value="Genomic_DNA"/>
</dbReference>
<dbReference type="GO" id="GO:0016788">
    <property type="term" value="F:hydrolase activity, acting on ester bonds"/>
    <property type="evidence" value="ECO:0007669"/>
    <property type="project" value="InterPro"/>
</dbReference>
<evidence type="ECO:0000256" key="7">
    <source>
        <dbReference type="ARBA" id="ARBA00023180"/>
    </source>
</evidence>
<dbReference type="Pfam" id="PF02265">
    <property type="entry name" value="S1-P1_nuclease"/>
    <property type="match status" value="1"/>
</dbReference>
<sequence length="306" mass="32961">MLGQISFLLLLLAGNSYAWGASGHEAVGYVAMQFLAPNALAFVQQSLGSNYSESLGPAATWADQVKYTAGYTWSQPYHYVDAQDNPPSSCSVDQTRDCGDGKCILNAIANYTSRVVDTSLSAASRQEALKFLDHYLGDIGQPLHVEALEVGGNDISVICSGSTTNLHALWDTSMIQLLLKSSYSNDVTTWANSLASRIQSGDFAASASTWISCSDTTALAKRSFEEDISGLLNDQSVQPLHCPLTWAADSNTFDCSYVFSYTNGADLCTSNYYTGAVPIIETQIAKQGYRLAAWLNVLFDGSTNLP</sequence>
<comment type="similarity">
    <text evidence="1">Belongs to the nuclease type I family.</text>
</comment>